<dbReference type="AlphaFoldDB" id="A0A835WRD2"/>
<reference evidence="3" key="1">
    <citation type="journal article" date="2020" name="bioRxiv">
        <title>Comparative genomics of Chlamydomonas.</title>
        <authorList>
            <person name="Craig R.J."/>
            <person name="Hasan A.R."/>
            <person name="Ness R.W."/>
            <person name="Keightley P.D."/>
        </authorList>
    </citation>
    <scope>NUCLEOTIDE SEQUENCE</scope>
    <source>
        <strain evidence="3">CCAP 11/173</strain>
    </source>
</reference>
<name>A0A835WRD2_9CHLO</name>
<proteinExistence type="predicted"/>
<evidence type="ECO:0000256" key="1">
    <source>
        <dbReference type="SAM" id="MobiDB-lite"/>
    </source>
</evidence>
<dbReference type="OrthoDB" id="536360at2759"/>
<dbReference type="EMBL" id="JAEHOD010000006">
    <property type="protein sequence ID" value="KAG2452216.1"/>
    <property type="molecule type" value="Genomic_DNA"/>
</dbReference>
<accession>A0A835WRD2</accession>
<feature type="transmembrane region" description="Helical" evidence="2">
    <location>
        <begin position="115"/>
        <end position="136"/>
    </location>
</feature>
<feature type="region of interest" description="Disordered" evidence="1">
    <location>
        <begin position="249"/>
        <end position="316"/>
    </location>
</feature>
<keyword evidence="4" id="KW-1185">Reference proteome</keyword>
<evidence type="ECO:0000256" key="2">
    <source>
        <dbReference type="SAM" id="Phobius"/>
    </source>
</evidence>
<feature type="compositionally biased region" description="Gly residues" evidence="1">
    <location>
        <begin position="296"/>
        <end position="306"/>
    </location>
</feature>
<feature type="transmembrane region" description="Helical" evidence="2">
    <location>
        <begin position="181"/>
        <end position="205"/>
    </location>
</feature>
<protein>
    <submittedName>
        <fullName evidence="3">Uncharacterized protein</fullName>
    </submittedName>
</protein>
<organism evidence="3 4">
    <name type="scientific">Chlamydomonas schloesseri</name>
    <dbReference type="NCBI Taxonomy" id="2026947"/>
    <lineage>
        <taxon>Eukaryota</taxon>
        <taxon>Viridiplantae</taxon>
        <taxon>Chlorophyta</taxon>
        <taxon>core chlorophytes</taxon>
        <taxon>Chlorophyceae</taxon>
        <taxon>CS clade</taxon>
        <taxon>Chlamydomonadales</taxon>
        <taxon>Chlamydomonadaceae</taxon>
        <taxon>Chlamydomonas</taxon>
    </lineage>
</organism>
<feature type="compositionally biased region" description="Basic and acidic residues" evidence="1">
    <location>
        <begin position="258"/>
        <end position="269"/>
    </location>
</feature>
<keyword evidence="2" id="KW-0472">Membrane</keyword>
<sequence>MKRAYTAQGNIWSRVVYGAGVSPTKERLNNLWNTTSLVSALLMTFTYSYIANPVRSAEPLGPNSTRAIALEFANVAGILSFVMSLFCLMFNVVFHEVDYCTTSRDERDFVLRFAGLFDSIAGLFGGSVGMLLLSVLCTPQPPRHAAVTAAAAAMHSSRTAHPSSPLCMYASIYAIHPARTFYIIVGACVLLAVALFGFTLPITVFTRFRLWIRLEESLDRGTGAAGGSDGAAGAKVAAAAAAVAEGRVTGGGDASGGEGRRSGLQEHRAGANPVEARGSQQRLGARVQQQAFTSDGGAGECVGSGLRGESTLLREH</sequence>
<comment type="caution">
    <text evidence="3">The sequence shown here is derived from an EMBL/GenBank/DDBJ whole genome shotgun (WGS) entry which is preliminary data.</text>
</comment>
<keyword evidence="2" id="KW-1133">Transmembrane helix</keyword>
<evidence type="ECO:0000313" key="3">
    <source>
        <dbReference type="EMBL" id="KAG2452216.1"/>
    </source>
</evidence>
<gene>
    <name evidence="3" type="ORF">HYH02_003246</name>
</gene>
<feature type="compositionally biased region" description="Polar residues" evidence="1">
    <location>
        <begin position="278"/>
        <end position="293"/>
    </location>
</feature>
<keyword evidence="2" id="KW-0812">Transmembrane</keyword>
<feature type="transmembrane region" description="Helical" evidence="2">
    <location>
        <begin position="72"/>
        <end position="94"/>
    </location>
</feature>
<dbReference type="Proteomes" id="UP000613740">
    <property type="component" value="Unassembled WGS sequence"/>
</dbReference>
<evidence type="ECO:0000313" key="4">
    <source>
        <dbReference type="Proteomes" id="UP000613740"/>
    </source>
</evidence>